<name>A0A4Q5LST6_9SPHI</name>
<gene>
    <name evidence="2" type="ORF">EWM62_03650</name>
</gene>
<dbReference type="InterPro" id="IPR014710">
    <property type="entry name" value="RmlC-like_jellyroll"/>
</dbReference>
<dbReference type="InterPro" id="IPR013096">
    <property type="entry name" value="Cupin_2"/>
</dbReference>
<dbReference type="OrthoDB" id="2620172at2"/>
<dbReference type="EMBL" id="SEWG01000001">
    <property type="protein sequence ID" value="RYU92592.1"/>
    <property type="molecule type" value="Genomic_DNA"/>
</dbReference>
<keyword evidence="3" id="KW-1185">Reference proteome</keyword>
<accession>A0A4Q5LST6</accession>
<dbReference type="AlphaFoldDB" id="A0A4Q5LST6"/>
<dbReference type="CDD" id="cd02208">
    <property type="entry name" value="cupin_RmlC-like"/>
    <property type="match status" value="1"/>
</dbReference>
<dbReference type="Gene3D" id="2.60.120.10">
    <property type="entry name" value="Jelly Rolls"/>
    <property type="match status" value="1"/>
</dbReference>
<sequence>MRHGNMSAEIYRPHKVDKQTPHLQDELYIIISGKGEFVNDGKRISFKPGDMIFVAAGAEHRYENFTDDFATWVIFYGPLGGEAEASSQK</sequence>
<dbReference type="Pfam" id="PF07883">
    <property type="entry name" value="Cupin_2"/>
    <property type="match status" value="1"/>
</dbReference>
<feature type="domain" description="Cupin type-2" evidence="1">
    <location>
        <begin position="11"/>
        <end position="74"/>
    </location>
</feature>
<dbReference type="SUPFAM" id="SSF51182">
    <property type="entry name" value="RmlC-like cupins"/>
    <property type="match status" value="1"/>
</dbReference>
<proteinExistence type="predicted"/>
<dbReference type="Proteomes" id="UP000293331">
    <property type="component" value="Unassembled WGS sequence"/>
</dbReference>
<protein>
    <submittedName>
        <fullName evidence="2">Cupin domain-containing protein</fullName>
    </submittedName>
</protein>
<comment type="caution">
    <text evidence="2">The sequence shown here is derived from an EMBL/GenBank/DDBJ whole genome shotgun (WGS) entry which is preliminary data.</text>
</comment>
<organism evidence="2 3">
    <name type="scientific">Mucilaginibacter terrigena</name>
    <dbReference type="NCBI Taxonomy" id="2492395"/>
    <lineage>
        <taxon>Bacteria</taxon>
        <taxon>Pseudomonadati</taxon>
        <taxon>Bacteroidota</taxon>
        <taxon>Sphingobacteriia</taxon>
        <taxon>Sphingobacteriales</taxon>
        <taxon>Sphingobacteriaceae</taxon>
        <taxon>Mucilaginibacter</taxon>
    </lineage>
</organism>
<evidence type="ECO:0000313" key="2">
    <source>
        <dbReference type="EMBL" id="RYU92592.1"/>
    </source>
</evidence>
<evidence type="ECO:0000313" key="3">
    <source>
        <dbReference type="Proteomes" id="UP000293331"/>
    </source>
</evidence>
<reference evidence="2 3" key="1">
    <citation type="submission" date="2019-02" db="EMBL/GenBank/DDBJ databases">
        <title>Bacterial novel species Mucilaginibacter sp. 17JY9-4 isolated from soil.</title>
        <authorList>
            <person name="Jung H.-Y."/>
        </authorList>
    </citation>
    <scope>NUCLEOTIDE SEQUENCE [LARGE SCALE GENOMIC DNA]</scope>
    <source>
        <strain evidence="2 3">17JY9-4</strain>
    </source>
</reference>
<dbReference type="InterPro" id="IPR011051">
    <property type="entry name" value="RmlC_Cupin_sf"/>
</dbReference>
<evidence type="ECO:0000259" key="1">
    <source>
        <dbReference type="Pfam" id="PF07883"/>
    </source>
</evidence>